<dbReference type="Pfam" id="PF07859">
    <property type="entry name" value="Abhydrolase_3"/>
    <property type="match status" value="1"/>
</dbReference>
<proteinExistence type="inferred from homology"/>
<dbReference type="OrthoDB" id="33195at2157"/>
<evidence type="ECO:0000313" key="5">
    <source>
        <dbReference type="Proteomes" id="UP000199170"/>
    </source>
</evidence>
<evidence type="ECO:0000256" key="2">
    <source>
        <dbReference type="ARBA" id="ARBA00022801"/>
    </source>
</evidence>
<dbReference type="Gene3D" id="3.40.50.1820">
    <property type="entry name" value="alpha/beta hydrolase"/>
    <property type="match status" value="1"/>
</dbReference>
<organism evidence="4 5">
    <name type="scientific">Halobellus clavatus</name>
    <dbReference type="NCBI Taxonomy" id="660517"/>
    <lineage>
        <taxon>Archaea</taxon>
        <taxon>Methanobacteriati</taxon>
        <taxon>Methanobacteriota</taxon>
        <taxon>Stenosarchaea group</taxon>
        <taxon>Halobacteria</taxon>
        <taxon>Halobacteriales</taxon>
        <taxon>Haloferacaceae</taxon>
        <taxon>Halobellus</taxon>
    </lineage>
</organism>
<feature type="domain" description="Alpha/beta hydrolase fold-3" evidence="3">
    <location>
        <begin position="84"/>
        <end position="289"/>
    </location>
</feature>
<evidence type="ECO:0000313" key="4">
    <source>
        <dbReference type="EMBL" id="SDY03472.1"/>
    </source>
</evidence>
<name>A0A1H3GJD6_9EURY</name>
<dbReference type="PANTHER" id="PTHR48081">
    <property type="entry name" value="AB HYDROLASE SUPERFAMILY PROTEIN C4A8.06C"/>
    <property type="match status" value="1"/>
</dbReference>
<dbReference type="InterPro" id="IPR033140">
    <property type="entry name" value="Lipase_GDXG_put_SER_AS"/>
</dbReference>
<evidence type="ECO:0000259" key="3">
    <source>
        <dbReference type="Pfam" id="PF07859"/>
    </source>
</evidence>
<dbReference type="InterPro" id="IPR013094">
    <property type="entry name" value="AB_hydrolase_3"/>
</dbReference>
<keyword evidence="2" id="KW-0378">Hydrolase</keyword>
<comment type="similarity">
    <text evidence="1">Belongs to the 'GDXG' lipolytic enzyme family.</text>
</comment>
<gene>
    <name evidence="4" type="ORF">SAMN04487946_105208</name>
</gene>
<dbReference type="PROSITE" id="PS01174">
    <property type="entry name" value="LIPASE_GDXG_SER"/>
    <property type="match status" value="1"/>
</dbReference>
<dbReference type="AlphaFoldDB" id="A0A1H3GJD6"/>
<dbReference type="RefSeq" id="WP_089767029.1">
    <property type="nucleotide sequence ID" value="NZ_FNPB01000005.1"/>
</dbReference>
<dbReference type="SUPFAM" id="SSF53474">
    <property type="entry name" value="alpha/beta-Hydrolases"/>
    <property type="match status" value="1"/>
</dbReference>
<keyword evidence="5" id="KW-1185">Reference proteome</keyword>
<dbReference type="Proteomes" id="UP000199170">
    <property type="component" value="Unassembled WGS sequence"/>
</dbReference>
<reference evidence="5" key="1">
    <citation type="submission" date="2016-10" db="EMBL/GenBank/DDBJ databases">
        <authorList>
            <person name="Varghese N."/>
            <person name="Submissions S."/>
        </authorList>
    </citation>
    <scope>NUCLEOTIDE SEQUENCE [LARGE SCALE GENOMIC DNA]</scope>
    <source>
        <strain evidence="5">CGMCC 1.10118</strain>
    </source>
</reference>
<evidence type="ECO:0000256" key="1">
    <source>
        <dbReference type="ARBA" id="ARBA00010515"/>
    </source>
</evidence>
<dbReference type="InterPro" id="IPR029058">
    <property type="entry name" value="AB_hydrolase_fold"/>
</dbReference>
<accession>A0A1H3GJD6</accession>
<protein>
    <submittedName>
        <fullName evidence="4">Acetyl esterase</fullName>
    </submittedName>
</protein>
<sequence>MRETRAAEPASEVQALLDARSAADAPPLHEIPISEARAMHQEMLTVAEPTIDLAAVEDRTIAGPDGEIDVRIYDPGGERPRSTILFFHGGGWVLGDIESYDETCRKVAEATDDVVVSVGYRLAPEHPFPAGLKDCYAALEWAHAAATDLGGDADRIVLAGDSAGGNLATATALLARDRDGPMPAYQVLIYPPTGEWAETESAETNDGYFIERTEMEWFDACYYADEADRGNVYARPRRAADLSGLPPATVVTAGFDPLRDDSVRYAERLADAGVPVTHHHYDEMTHGFFSHVSEPVALETAQEAHEAIATDLEAAFA</sequence>
<dbReference type="EMBL" id="FNPB01000005">
    <property type="protein sequence ID" value="SDY03472.1"/>
    <property type="molecule type" value="Genomic_DNA"/>
</dbReference>
<dbReference type="PANTHER" id="PTHR48081:SF8">
    <property type="entry name" value="ALPHA_BETA HYDROLASE FOLD-3 DOMAIN-CONTAINING PROTEIN-RELATED"/>
    <property type="match status" value="1"/>
</dbReference>
<dbReference type="InterPro" id="IPR050300">
    <property type="entry name" value="GDXG_lipolytic_enzyme"/>
</dbReference>
<dbReference type="STRING" id="660517.SAMN04487946_105208"/>
<dbReference type="GO" id="GO:0016787">
    <property type="term" value="F:hydrolase activity"/>
    <property type="evidence" value="ECO:0007669"/>
    <property type="project" value="UniProtKB-KW"/>
</dbReference>
<dbReference type="FunFam" id="3.40.50.1820:FF:000089">
    <property type="entry name" value="Alpha/beta hydrolase"/>
    <property type="match status" value="1"/>
</dbReference>